<evidence type="ECO:0000313" key="4">
    <source>
        <dbReference type="Proteomes" id="UP000298596"/>
    </source>
</evidence>
<dbReference type="InterPro" id="IPR040832">
    <property type="entry name" value="TTHB210-like_dom"/>
</dbReference>
<evidence type="ECO:0000313" key="3">
    <source>
        <dbReference type="EMBL" id="QCO06086.1"/>
    </source>
</evidence>
<feature type="signal peptide" evidence="1">
    <location>
        <begin position="1"/>
        <end position="21"/>
    </location>
</feature>
<dbReference type="Pfam" id="PF18197">
    <property type="entry name" value="TTHB210-like"/>
    <property type="match status" value="1"/>
</dbReference>
<keyword evidence="3" id="KW-0614">Plasmid</keyword>
<accession>A0A4D8QB67</accession>
<dbReference type="Gene3D" id="3.30.200.270">
    <property type="match status" value="1"/>
</dbReference>
<organism evidence="3 4">
    <name type="scientific">Azospirillum brasilense</name>
    <dbReference type="NCBI Taxonomy" id="192"/>
    <lineage>
        <taxon>Bacteria</taxon>
        <taxon>Pseudomonadati</taxon>
        <taxon>Pseudomonadota</taxon>
        <taxon>Alphaproteobacteria</taxon>
        <taxon>Rhodospirillales</taxon>
        <taxon>Azospirillaceae</taxon>
        <taxon>Azospirillum</taxon>
    </lineage>
</organism>
<name>A0A4D8QB67_AZOBR</name>
<dbReference type="Proteomes" id="UP000298596">
    <property type="component" value="Plasmid p3"/>
</dbReference>
<dbReference type="AlphaFoldDB" id="A0A4D8QB67"/>
<keyword evidence="1" id="KW-0732">Signal</keyword>
<protein>
    <recommendedName>
        <fullName evidence="2">TTHB210-like domain-containing protein</fullName>
    </recommendedName>
</protein>
<reference evidence="3 4" key="1">
    <citation type="submission" date="2018-09" db="EMBL/GenBank/DDBJ databases">
        <title>Whole genome based analysis of evolution and adaptive divergence in Indian and Brazilian strains of Azospirillum brasilense.</title>
        <authorList>
            <person name="Singh C."/>
            <person name="Tripathi A.K."/>
        </authorList>
    </citation>
    <scope>NUCLEOTIDE SEQUENCE [LARGE SCALE GENOMIC DNA]</scope>
    <source>
        <strain evidence="3 4">MTCC4036</strain>
        <plasmid evidence="3 4">p3</plasmid>
    </source>
</reference>
<proteinExistence type="predicted"/>
<feature type="domain" description="TTHB210-like" evidence="2">
    <location>
        <begin position="68"/>
        <end position="108"/>
    </location>
</feature>
<gene>
    <name evidence="3" type="ORF">D3867_29500</name>
</gene>
<evidence type="ECO:0000256" key="1">
    <source>
        <dbReference type="SAM" id="SignalP"/>
    </source>
</evidence>
<feature type="chain" id="PRO_5020890790" description="TTHB210-like domain-containing protein" evidence="1">
    <location>
        <begin position="22"/>
        <end position="137"/>
    </location>
</feature>
<evidence type="ECO:0000259" key="2">
    <source>
        <dbReference type="Pfam" id="PF18197"/>
    </source>
</evidence>
<geneLocation type="plasmid" evidence="3">
    <name>p3</name>
</geneLocation>
<sequence length="137" mass="14926">MLIRTILVVGAFAMATVPAQAQSLDKAPPGGAYKKVSELVKLPDFLPGMGTLYVDPKTLPVGPFLAYDRDGRLASTIYMVPVEDIQAQKKLDNLKTAGGKVDHVDMYFNAGHPGVEKLHYHVVLWHIAEADEARVAK</sequence>
<dbReference type="EMBL" id="CP032333">
    <property type="protein sequence ID" value="QCO06086.1"/>
    <property type="molecule type" value="Genomic_DNA"/>
</dbReference>